<name>A0ABN8UW07_STRGL</name>
<gene>
    <name evidence="2" type="ORF">SGL43_00553</name>
</gene>
<sequence>MREGAEQPGRHSAVGAARRTEPEVEGDEARTAAEAAGLTYGDAASRRADSGAERHGLAHASLLRESILSRGAIGPGTTTAGPRDAALTTNNSTLTLG</sequence>
<comment type="caution">
    <text evidence="2">The sequence shown here is derived from an EMBL/GenBank/DDBJ whole genome shotgun (WGS) entry which is preliminary data.</text>
</comment>
<feature type="compositionally biased region" description="Low complexity" evidence="1">
    <location>
        <begin position="71"/>
        <end position="97"/>
    </location>
</feature>
<evidence type="ECO:0000256" key="1">
    <source>
        <dbReference type="SAM" id="MobiDB-lite"/>
    </source>
</evidence>
<feature type="region of interest" description="Disordered" evidence="1">
    <location>
        <begin position="1"/>
        <end position="37"/>
    </location>
</feature>
<dbReference type="EMBL" id="CAKXYP010000001">
    <property type="protein sequence ID" value="CAH9413554.1"/>
    <property type="molecule type" value="Genomic_DNA"/>
</dbReference>
<feature type="region of interest" description="Disordered" evidence="1">
    <location>
        <begin position="69"/>
        <end position="97"/>
    </location>
</feature>
<accession>A0ABN8UW07</accession>
<dbReference type="Proteomes" id="UP001154015">
    <property type="component" value="Unassembled WGS sequence"/>
</dbReference>
<proteinExistence type="predicted"/>
<protein>
    <submittedName>
        <fullName evidence="2">Uncharacterized protein</fullName>
    </submittedName>
</protein>
<organism evidence="2 3">
    <name type="scientific">Streptomyces globisporus</name>
    <dbReference type="NCBI Taxonomy" id="1908"/>
    <lineage>
        <taxon>Bacteria</taxon>
        <taxon>Bacillati</taxon>
        <taxon>Actinomycetota</taxon>
        <taxon>Actinomycetes</taxon>
        <taxon>Kitasatosporales</taxon>
        <taxon>Streptomycetaceae</taxon>
        <taxon>Streptomyces</taxon>
    </lineage>
</organism>
<feature type="compositionally biased region" description="Basic and acidic residues" evidence="1">
    <location>
        <begin position="18"/>
        <end position="31"/>
    </location>
</feature>
<reference evidence="2" key="1">
    <citation type="submission" date="2022-03" db="EMBL/GenBank/DDBJ databases">
        <authorList>
            <person name="Leyn A S."/>
        </authorList>
    </citation>
    <scope>NUCLEOTIDE SEQUENCE</scope>
    <source>
        <strain evidence="2">Streptomyces globisporus 4-3</strain>
    </source>
</reference>
<evidence type="ECO:0000313" key="2">
    <source>
        <dbReference type="EMBL" id="CAH9413554.1"/>
    </source>
</evidence>
<evidence type="ECO:0000313" key="3">
    <source>
        <dbReference type="Proteomes" id="UP001154015"/>
    </source>
</evidence>
<keyword evidence="3" id="KW-1185">Reference proteome</keyword>